<keyword evidence="2" id="KW-1185">Reference proteome</keyword>
<comment type="caution">
    <text evidence="1">The sequence shown here is derived from an EMBL/GenBank/DDBJ whole genome shotgun (WGS) entry which is preliminary data.</text>
</comment>
<name>A0ACB8LAW9_CITSI</name>
<sequence length="1941" mass="222461">MGTNKERLDRMEMELQEMRQVMQRSVTETRETRVLINGMEGRLKEVLDALSGLRLTQEKPQLNQGELASSSLQGMATREEGTHPHNRFFKMDFPRFSGDDPTEWLSRVEQYFEFQDTTEERRVSLASFHLEGEANQWWQWLKRVYQDEGIIITWRMFKREIIARFGPTGYECFDEALSRVKQTGTLRDYQREFEKLATRVIGWPQSALIGTFLGGLKEEIADEVRMARPQSLRDAIGIARMKDDQLTRRRRQGKLEFGRTGLQRVVTLNTTPPLHTLASKPTGGAPVKRLTWEEMQHRREKGLCFNCNERFTPGHKCNRPQLFVIEGGVSGEDESEASATTMEQEGNEGNEGHYFNITMHAFSGWKGPRTLQLRAYIDKHPVTVLVDSGSSHNFINDRVARYLRLPVTSTEKFNVKVADGGQITCQDKHEGVCMNIQGVPITVTLFSLPLQGLDVVLGVQWLRELGPILCDWNELTMQFNWQGESKVICGLKDPDTTAVSLRSLEKKLSGGGFLFAVVVGEATDNNKKHEEIPHDFKGVISEFAPLFDEPRSLPPVRDIDHKIPLKEGISAVNVRPYRYAHFQKNEIEKQVDEMLRNGTIRPSHSSFSSPVLLVKKKDGSWRFCTDYRALNEVTIKDRFPIPTVDDMIDELHGAKYFTKLDFRAGYHQIRVHPEDIHKTAFRTHNGHYEYLVMPFGLCNAPSTFQATMNSIFKPILRKFVLVFFDDILIYSCSWEMHLEHVRVVLQILQNQQFFLKRSKCSFGQTKIEYLGHFISKKGVQVDDKKIAAMRNWPRPRNVTELRGFLGLTGYYRKFVKNYGTIAAPLTQLLKKGQFNWGENAEEAFEALKTAMTTTPVLAIPNFNEIFVIETDASDAGIGAVLSQQGRPIAFLSRALGPQKRAWPIYSKEMLAIIEAVRCWRPYLMGRKFQILTDQRSLKYFLEQRVTTPEQQKWVTKLLGYEYDIKYRPGKENSAADSLSREGGGSIIHAISRPEFVIWEELKKESRESPWVQQILSQREVDSKKSYEYVWKDGLLYYKGSIVIPPESSLKTRLLQEFHDTKIGGHSGVLRTWKRLAQNFYWDGMKNDVKKYVAACDTCQRNKSESRSPAGLLQPLPVPSQVWEDISLDFIEGLPNSNGKNAILVVVDRLTKYAHFIGVSHPFTAKKIAEVFVDRVARLHGGTQLKMSSAYHPETDGQTEVVNRSLQQYLRCMVSQHPKQWSSHLPWAEFWYNTTYHSAIGLTPFQALYGRPPPSVSRYIPGSSNVHEVDKELMSRDDLLKLLKQNLEMAKNRMKQQADRHRRDVQFDIGDLVYLKLQPFRQQSVFKRANQKLASKYYGPFPIIEKIGVSAYKLQLPEGTKIHPVFHVSCLKKRIGDGEVPLYTTPPVSDDGILELQPATVKDFRWVKRTGKLHMEVLVHWSHLPEEEATWESVDQVKQQFPDFDLEGKVNVPGGGYVEPRKTTRAKKPNPKYLTFLDDGFLYYKGSIVIPPESSLKTRLLQEFHDTKIGGHSGVLRTWKRLAQNFYWDGMKNDVKKYVAACDTCQRNKSESRSPAGLLQPLPVPSQVWEDISLDFIEGLPNSNGKNAILVVVDRLTKYAHFIGVSHPFTAKKIAEVFVDRVARLHGGTQLKMSSAYHPETDGQTEVVNRSLQQYLRCMVSQHPKQWSSHLPWAEFWYNTTYHSAIGLTPFQALYGRPPPSVSRYIPGSSNVHEVDKELMSRDDLLKLLKQNLEMAKNRMKQQADRHRRDVQFDIGDLVYLKLQPFRQQSVFKRANQKLASIYYGPFPIIEKIGVSAYKLQLPEGTKIHPVFHVSCLKKRIGDGEVPLYTTPPVSDDGILELQPATVKDFRWVKRTGKLHMEVLVHWSHLPEEEATWESVDQVKQQFPDFDLEGKVNVPGGGYVEPRKTTRARKPNPKYLTFLDVSNTNDVGAKRLGQVLDA</sequence>
<reference evidence="2" key="1">
    <citation type="journal article" date="2023" name="Hortic. Res.">
        <title>A chromosome-level phased genome enabling allele-level studies in sweet orange: a case study on citrus Huanglongbing tolerance.</title>
        <authorList>
            <person name="Wu B."/>
            <person name="Yu Q."/>
            <person name="Deng Z."/>
            <person name="Duan Y."/>
            <person name="Luo F."/>
            <person name="Gmitter F. Jr."/>
        </authorList>
    </citation>
    <scope>NUCLEOTIDE SEQUENCE [LARGE SCALE GENOMIC DNA]</scope>
    <source>
        <strain evidence="2">cv. Valencia</strain>
    </source>
</reference>
<dbReference type="Proteomes" id="UP000829398">
    <property type="component" value="Chromosome 4"/>
</dbReference>
<evidence type="ECO:0000313" key="2">
    <source>
        <dbReference type="Proteomes" id="UP000829398"/>
    </source>
</evidence>
<gene>
    <name evidence="1" type="ORF">KPL71_012394</name>
</gene>
<accession>A0ACB8LAW9</accession>
<organism evidence="1 2">
    <name type="scientific">Citrus sinensis</name>
    <name type="common">Sweet orange</name>
    <name type="synonym">Citrus aurantium var. sinensis</name>
    <dbReference type="NCBI Taxonomy" id="2711"/>
    <lineage>
        <taxon>Eukaryota</taxon>
        <taxon>Viridiplantae</taxon>
        <taxon>Streptophyta</taxon>
        <taxon>Embryophyta</taxon>
        <taxon>Tracheophyta</taxon>
        <taxon>Spermatophyta</taxon>
        <taxon>Magnoliopsida</taxon>
        <taxon>eudicotyledons</taxon>
        <taxon>Gunneridae</taxon>
        <taxon>Pentapetalae</taxon>
        <taxon>rosids</taxon>
        <taxon>malvids</taxon>
        <taxon>Sapindales</taxon>
        <taxon>Rutaceae</taxon>
        <taxon>Aurantioideae</taxon>
        <taxon>Citrus</taxon>
    </lineage>
</organism>
<evidence type="ECO:0000313" key="1">
    <source>
        <dbReference type="EMBL" id="KAH9770475.1"/>
    </source>
</evidence>
<protein>
    <submittedName>
        <fullName evidence="1">Uncharacterized protein</fullName>
    </submittedName>
</protein>
<proteinExistence type="predicted"/>
<dbReference type="EMBL" id="CM039173">
    <property type="protein sequence ID" value="KAH9770475.1"/>
    <property type="molecule type" value="Genomic_DNA"/>
</dbReference>